<evidence type="ECO:0000256" key="1">
    <source>
        <dbReference type="SAM" id="MobiDB-lite"/>
    </source>
</evidence>
<proteinExistence type="predicted"/>
<name>A0A6A7AH14_9PLEO</name>
<dbReference type="AlphaFoldDB" id="A0A6A7AH14"/>
<dbReference type="EMBL" id="MU006217">
    <property type="protein sequence ID" value="KAF2832214.1"/>
    <property type="molecule type" value="Genomic_DNA"/>
</dbReference>
<feature type="region of interest" description="Disordered" evidence="1">
    <location>
        <begin position="1"/>
        <end position="31"/>
    </location>
</feature>
<evidence type="ECO:0000313" key="2">
    <source>
        <dbReference type="EMBL" id="KAF2832214.1"/>
    </source>
</evidence>
<protein>
    <submittedName>
        <fullName evidence="2">Uncharacterized protein</fullName>
    </submittedName>
</protein>
<evidence type="ECO:0000313" key="3">
    <source>
        <dbReference type="Proteomes" id="UP000799424"/>
    </source>
</evidence>
<keyword evidence="3" id="KW-1185">Reference proteome</keyword>
<accession>A0A6A7AH14</accession>
<gene>
    <name evidence="2" type="ORF">CC86DRAFT_377418</name>
</gene>
<organism evidence="2 3">
    <name type="scientific">Ophiobolus disseminans</name>
    <dbReference type="NCBI Taxonomy" id="1469910"/>
    <lineage>
        <taxon>Eukaryota</taxon>
        <taxon>Fungi</taxon>
        <taxon>Dikarya</taxon>
        <taxon>Ascomycota</taxon>
        <taxon>Pezizomycotina</taxon>
        <taxon>Dothideomycetes</taxon>
        <taxon>Pleosporomycetidae</taxon>
        <taxon>Pleosporales</taxon>
        <taxon>Pleosporineae</taxon>
        <taxon>Phaeosphaeriaceae</taxon>
        <taxon>Ophiobolus</taxon>
    </lineage>
</organism>
<reference evidence="2" key="1">
    <citation type="journal article" date="2020" name="Stud. Mycol.">
        <title>101 Dothideomycetes genomes: a test case for predicting lifestyles and emergence of pathogens.</title>
        <authorList>
            <person name="Haridas S."/>
            <person name="Albert R."/>
            <person name="Binder M."/>
            <person name="Bloem J."/>
            <person name="Labutti K."/>
            <person name="Salamov A."/>
            <person name="Andreopoulos B."/>
            <person name="Baker S."/>
            <person name="Barry K."/>
            <person name="Bills G."/>
            <person name="Bluhm B."/>
            <person name="Cannon C."/>
            <person name="Castanera R."/>
            <person name="Culley D."/>
            <person name="Daum C."/>
            <person name="Ezra D."/>
            <person name="Gonzalez J."/>
            <person name="Henrissat B."/>
            <person name="Kuo A."/>
            <person name="Liang C."/>
            <person name="Lipzen A."/>
            <person name="Lutzoni F."/>
            <person name="Magnuson J."/>
            <person name="Mondo S."/>
            <person name="Nolan M."/>
            <person name="Ohm R."/>
            <person name="Pangilinan J."/>
            <person name="Park H.-J."/>
            <person name="Ramirez L."/>
            <person name="Alfaro M."/>
            <person name="Sun H."/>
            <person name="Tritt A."/>
            <person name="Yoshinaga Y."/>
            <person name="Zwiers L.-H."/>
            <person name="Turgeon B."/>
            <person name="Goodwin S."/>
            <person name="Spatafora J."/>
            <person name="Crous P."/>
            <person name="Grigoriev I."/>
        </authorList>
    </citation>
    <scope>NUCLEOTIDE SEQUENCE</scope>
    <source>
        <strain evidence="2">CBS 113818</strain>
    </source>
</reference>
<sequence>MPQKRRSKETVFPSKRQRRATSPTKDSETPAFCVNNSAITQTPGTSFFELPRELRDQIYHEALEIGATFVVSLPFTRGPPYQFRVEYGECPNKCHDKPKSKDITWLFTNKQIFHEGSEQFQRNATWTYHSLLGAVASDVFF</sequence>
<dbReference type="OrthoDB" id="3799620at2759"/>
<dbReference type="Proteomes" id="UP000799424">
    <property type="component" value="Unassembled WGS sequence"/>
</dbReference>